<dbReference type="PATRIC" id="fig|1160718.3.peg.561"/>
<dbReference type="RefSeq" id="WP_006602129.1">
    <property type="nucleotide sequence ID" value="NZ_CP072931.1"/>
</dbReference>
<gene>
    <name evidence="2" type="ORF">SU9_02716</name>
</gene>
<reference evidence="2" key="1">
    <citation type="journal article" date="2012" name="J. Bacteriol.">
        <title>Genome Sequence of Streptomyces auratus Strain AGR0001, a Phoslactomycin-Producing Actinomycete.</title>
        <authorList>
            <person name="Han X."/>
            <person name="Li M."/>
            <person name="Ding Z."/>
            <person name="Zhao J."/>
            <person name="Ji K."/>
            <person name="Wen M."/>
            <person name="Lu T."/>
        </authorList>
    </citation>
    <scope>NUCLEOTIDE SEQUENCE [LARGE SCALE GENOMIC DNA]</scope>
    <source>
        <strain evidence="2">AGR0001</strain>
    </source>
</reference>
<dbReference type="GO" id="GO:0016740">
    <property type="term" value="F:transferase activity"/>
    <property type="evidence" value="ECO:0007669"/>
    <property type="project" value="UniProtKB-KW"/>
</dbReference>
<dbReference type="AlphaFoldDB" id="J2K6X2"/>
<organism evidence="2">
    <name type="scientific">Streptomyces auratus AGR0001</name>
    <dbReference type="NCBI Taxonomy" id="1160718"/>
    <lineage>
        <taxon>Bacteria</taxon>
        <taxon>Bacillati</taxon>
        <taxon>Actinomycetota</taxon>
        <taxon>Actinomycetes</taxon>
        <taxon>Kitasatosporales</taxon>
        <taxon>Streptomycetaceae</taxon>
        <taxon>Streptomyces</taxon>
    </lineage>
</organism>
<sequence>MPHPRPCLHETDSPAGRLRHALPPVSFDGAPATWATPPGRRGTDAPVWR</sequence>
<dbReference type="EMBL" id="AJGV01000024">
    <property type="protein sequence ID" value="EJJ08603.1"/>
    <property type="molecule type" value="Genomic_DNA"/>
</dbReference>
<evidence type="ECO:0000256" key="1">
    <source>
        <dbReference type="SAM" id="MobiDB-lite"/>
    </source>
</evidence>
<protein>
    <submittedName>
        <fullName evidence="2">CoA-transferase</fullName>
    </submittedName>
</protein>
<comment type="caution">
    <text evidence="2">The sequence shown here is derived from an EMBL/GenBank/DDBJ whole genome shotgun (WGS) entry which is preliminary data.</text>
</comment>
<dbReference type="STRING" id="1160718.SU9_02716"/>
<name>J2K6X2_9ACTN</name>
<feature type="region of interest" description="Disordered" evidence="1">
    <location>
        <begin position="1"/>
        <end position="49"/>
    </location>
</feature>
<proteinExistence type="predicted"/>
<accession>J2K6X2</accession>
<dbReference type="HOGENOM" id="CLU_3141011_0_0_11"/>
<evidence type="ECO:0000313" key="2">
    <source>
        <dbReference type="EMBL" id="EJJ08603.1"/>
    </source>
</evidence>
<keyword evidence="2" id="KW-0808">Transferase</keyword>